<sequence>MNVKHYLSVSAALVCMVFSCAIDAHSSIEHQQHNPTLLAETQRALIKMMGISPLMVQSPRDAVSLPIFANSALIVNKTLGFDFDDGRRSLHFATFVTDSHYDDVVSFYKQSLPSYAELHKNGDTLFVKVALDGGTYPDDYYHIPNIDIFPTTLVDGSDGTMFVVMYHMKNNARKDQSSKE</sequence>
<gene>
    <name evidence="2" type="ORF">I1A42_16735</name>
</gene>
<dbReference type="EMBL" id="JADPMR010000004">
    <property type="protein sequence ID" value="MBF9002115.1"/>
    <property type="molecule type" value="Genomic_DNA"/>
</dbReference>
<feature type="signal peptide" evidence="1">
    <location>
        <begin position="1"/>
        <end position="26"/>
    </location>
</feature>
<protein>
    <submittedName>
        <fullName evidence="2">Uncharacterized protein</fullName>
    </submittedName>
</protein>
<keyword evidence="1" id="KW-0732">Signal</keyword>
<keyword evidence="3" id="KW-1185">Reference proteome</keyword>
<evidence type="ECO:0000256" key="1">
    <source>
        <dbReference type="SAM" id="SignalP"/>
    </source>
</evidence>
<dbReference type="PROSITE" id="PS51257">
    <property type="entry name" value="PROKAR_LIPOPROTEIN"/>
    <property type="match status" value="1"/>
</dbReference>
<dbReference type="RefSeq" id="WP_196124131.1">
    <property type="nucleotide sequence ID" value="NZ_JADPMR010000004.1"/>
</dbReference>
<proteinExistence type="predicted"/>
<accession>A0ABS0GI58</accession>
<feature type="chain" id="PRO_5047328235" evidence="1">
    <location>
        <begin position="27"/>
        <end position="180"/>
    </location>
</feature>
<comment type="caution">
    <text evidence="2">The sequence shown here is derived from an EMBL/GenBank/DDBJ whole genome shotgun (WGS) entry which is preliminary data.</text>
</comment>
<organism evidence="2 3">
    <name type="scientific">Vibrio nitrifigilis</name>
    <dbReference type="NCBI Taxonomy" id="2789781"/>
    <lineage>
        <taxon>Bacteria</taxon>
        <taxon>Pseudomonadati</taxon>
        <taxon>Pseudomonadota</taxon>
        <taxon>Gammaproteobacteria</taxon>
        <taxon>Vibrionales</taxon>
        <taxon>Vibrionaceae</taxon>
        <taxon>Vibrio</taxon>
    </lineage>
</organism>
<reference evidence="2 3" key="1">
    <citation type="submission" date="2020-11" db="EMBL/GenBank/DDBJ databases">
        <title>Vibrio nitrifigilis sp. nov., a marine nitrogen-fixing bacterium isolated from the lagoon sediment of an islet inside an atoll.</title>
        <authorList>
            <person name="Wang L.-T."/>
            <person name="Shieh W.Y."/>
        </authorList>
    </citation>
    <scope>NUCLEOTIDE SEQUENCE [LARGE SCALE GENOMIC DNA]</scope>
    <source>
        <strain evidence="2 3">NFV-1</strain>
    </source>
</reference>
<dbReference type="Proteomes" id="UP000597206">
    <property type="component" value="Unassembled WGS sequence"/>
</dbReference>
<evidence type="ECO:0000313" key="2">
    <source>
        <dbReference type="EMBL" id="MBF9002115.1"/>
    </source>
</evidence>
<evidence type="ECO:0000313" key="3">
    <source>
        <dbReference type="Proteomes" id="UP000597206"/>
    </source>
</evidence>
<name>A0ABS0GI58_9VIBR</name>